<protein>
    <submittedName>
        <fullName evidence="1">Uncharacterized protein</fullName>
    </submittedName>
</protein>
<gene>
    <name evidence="1" type="ORF">K1T71_007690</name>
</gene>
<comment type="caution">
    <text evidence="1">The sequence shown here is derived from an EMBL/GenBank/DDBJ whole genome shotgun (WGS) entry which is preliminary data.</text>
</comment>
<proteinExistence type="predicted"/>
<evidence type="ECO:0000313" key="1">
    <source>
        <dbReference type="EMBL" id="KAJ0176511.1"/>
    </source>
</evidence>
<keyword evidence="2" id="KW-1185">Reference proteome</keyword>
<accession>A0ACC1CY59</accession>
<name>A0ACC1CY59_9NEOP</name>
<dbReference type="Proteomes" id="UP000824533">
    <property type="component" value="Linkage Group LG13"/>
</dbReference>
<organism evidence="1 2">
    <name type="scientific">Dendrolimus kikuchii</name>
    <dbReference type="NCBI Taxonomy" id="765133"/>
    <lineage>
        <taxon>Eukaryota</taxon>
        <taxon>Metazoa</taxon>
        <taxon>Ecdysozoa</taxon>
        <taxon>Arthropoda</taxon>
        <taxon>Hexapoda</taxon>
        <taxon>Insecta</taxon>
        <taxon>Pterygota</taxon>
        <taxon>Neoptera</taxon>
        <taxon>Endopterygota</taxon>
        <taxon>Lepidoptera</taxon>
        <taxon>Glossata</taxon>
        <taxon>Ditrysia</taxon>
        <taxon>Bombycoidea</taxon>
        <taxon>Lasiocampidae</taxon>
        <taxon>Dendrolimus</taxon>
    </lineage>
</organism>
<reference evidence="1 2" key="1">
    <citation type="journal article" date="2021" name="Front. Genet.">
        <title>Chromosome-Level Genome Assembly Reveals Significant Gene Expansion in the Toll and IMD Signaling Pathways of Dendrolimus kikuchii.</title>
        <authorList>
            <person name="Zhou J."/>
            <person name="Wu P."/>
            <person name="Xiong Z."/>
            <person name="Liu N."/>
            <person name="Zhao N."/>
            <person name="Ji M."/>
            <person name="Qiu Y."/>
            <person name="Yang B."/>
        </authorList>
    </citation>
    <scope>NUCLEOTIDE SEQUENCE [LARGE SCALE GENOMIC DNA]</scope>
    <source>
        <strain evidence="1">Ann1</strain>
    </source>
</reference>
<sequence>MLRLSSLVLLSFINIISICFGVPKFQKYGSKGNSVDESKRNLKYIIHSETGPSSLKLDTDGNCWMSLNAKKHFEKMDEIDEQYKNTRETYQNSLGVSFSQNILETLLKTKGIATRELFRNKEITDKIPAGLNLGGECMMRMPESILFFHRIKLRNNTYFRVNMLDVDLVNMVLKIRLSLNDLHLAGAYGRVLTDRGPGILYYTPTFGEVEFLLKDANFNAEGRLRLVKDRLWIELIDSKITTGDNLMSYSSDKSSIYLRPGNIEDVLERMKTDLQKWLKDYFNDFFMFHPLNKPPSTQFQEAENERTHALNDYADYAIQAIIHKIREINATAVQIPPFTLRGSNRLVIKLHDGALRGLDTIYRRSVATGKKEGQLRKVDIMIGFSSLKVLYRYEAELPNGLSSLTGAIILTSDDLAGHLAISLVNNPEAVDINIDSIEQMKPESLTVEGSANRLISTYKHVLEHHIIAIMTNTLYHEIKMLRSLPRCTPSLKANIESREIGFGVKNKKSDQLKPESFQTPQTVSEQPDQQNVSGPSNNSPESTLTPKHTSSIESENSTEAQNNEYEQNMAEKSKEKQNQLSSNELPLTDNDQSKSEPESDPEAKSSSKANYWLTKNESMEIEVPNKEEPGKVQRVKVHRLEEYKIIDK</sequence>
<dbReference type="EMBL" id="CM034399">
    <property type="protein sequence ID" value="KAJ0176511.1"/>
    <property type="molecule type" value="Genomic_DNA"/>
</dbReference>
<evidence type="ECO:0000313" key="2">
    <source>
        <dbReference type="Proteomes" id="UP000824533"/>
    </source>
</evidence>